<evidence type="ECO:0000313" key="1">
    <source>
        <dbReference type="EMBL" id="JAP89451.1"/>
    </source>
</evidence>
<proteinExistence type="predicted"/>
<dbReference type="AlphaFoldDB" id="A0A146K1B2"/>
<dbReference type="EMBL" id="GDID01007155">
    <property type="protein sequence ID" value="JAP89451.1"/>
    <property type="molecule type" value="Transcribed_RNA"/>
</dbReference>
<protein>
    <submittedName>
        <fullName evidence="1">Uncharacterized protein</fullName>
    </submittedName>
</protein>
<name>A0A146K1B2_9EUKA</name>
<accession>A0A146K1B2</accession>
<feature type="non-terminal residue" evidence="1">
    <location>
        <position position="1"/>
    </location>
</feature>
<organism evidence="1">
    <name type="scientific">Trepomonas sp. PC1</name>
    <dbReference type="NCBI Taxonomy" id="1076344"/>
    <lineage>
        <taxon>Eukaryota</taxon>
        <taxon>Metamonada</taxon>
        <taxon>Diplomonadida</taxon>
        <taxon>Hexamitidae</taxon>
        <taxon>Hexamitinae</taxon>
        <taxon>Trepomonas</taxon>
    </lineage>
</organism>
<gene>
    <name evidence="1" type="ORF">TPC1_31054</name>
</gene>
<sequence>QQTNTQQTIPFGNIEINNQIIQKCEILSSNDPFEDNLLVLILFEKIKQGYTNNKEQIFITFNDDIDQQTLMRSIKSVIYPVNSMIQRDTEGKMFGITQFYVDLGLTLILQKDNLNYISILTPIEQQLKQFINSAILRHANLIEFYNDFVLYKDLRMLLKQNMTEFCSNFKDCFLIPIFNSRTSFIVVIIYQKDILPILKFKSQNTLVQMMTNRVRLVEGLVKLKDEVPIQIDEKISVYEMDFVNTLVAIQFKRRFQIVKKSGRFVQTIKFAEMTENDAKNALKSFEQLIQHLPHSFQQPIRGIYFESQGAEIDLGVSQSELSKLLCEILKIGDFQKLHRYNALGTSYWQFKAMSEQLQSELEELQTGITFQFTMEGVVFSNEFQQVEEIVDVKSPKMCIKEDRFAFKNLNKESILLK</sequence>
<reference evidence="1" key="1">
    <citation type="submission" date="2015-07" db="EMBL/GenBank/DDBJ databases">
        <title>Adaptation to a free-living lifestyle via gene acquisitions in the diplomonad Trepomonas sp. PC1.</title>
        <authorList>
            <person name="Xu F."/>
            <person name="Jerlstrom-Hultqvist J."/>
            <person name="Kolisko M."/>
            <person name="Simpson A.G.B."/>
            <person name="Roger A.J."/>
            <person name="Svard S.G."/>
            <person name="Andersson J.O."/>
        </authorList>
    </citation>
    <scope>NUCLEOTIDE SEQUENCE</scope>
    <source>
        <strain evidence="1">PC1</strain>
    </source>
</reference>